<keyword evidence="4" id="KW-0560">Oxidoreductase</keyword>
<organism evidence="4">
    <name type="scientific">hydrothermal vent metagenome</name>
    <dbReference type="NCBI Taxonomy" id="652676"/>
    <lineage>
        <taxon>unclassified sequences</taxon>
        <taxon>metagenomes</taxon>
        <taxon>ecological metagenomes</taxon>
    </lineage>
</organism>
<dbReference type="InterPro" id="IPR005144">
    <property type="entry name" value="ATP-cone_dom"/>
</dbReference>
<proteinExistence type="predicted"/>
<dbReference type="GO" id="GO:0031250">
    <property type="term" value="C:anaerobic ribonucleoside-triphosphate reductase complex"/>
    <property type="evidence" value="ECO:0007669"/>
    <property type="project" value="TreeGrafter"/>
</dbReference>
<evidence type="ECO:0000313" key="4">
    <source>
        <dbReference type="EMBL" id="VAW26021.1"/>
    </source>
</evidence>
<evidence type="ECO:0000256" key="1">
    <source>
        <dbReference type="ARBA" id="ARBA00022741"/>
    </source>
</evidence>
<dbReference type="PANTHER" id="PTHR21075:SF0">
    <property type="entry name" value="ANAEROBIC RIBONUCLEOSIDE-TRIPHOSPHATE REDUCTASE"/>
    <property type="match status" value="1"/>
</dbReference>
<dbReference type="GO" id="GO:0004748">
    <property type="term" value="F:ribonucleoside-diphosphate reductase activity, thioredoxin disulfide as acceptor"/>
    <property type="evidence" value="ECO:0007669"/>
    <property type="project" value="TreeGrafter"/>
</dbReference>
<name>A0A3B0U4U2_9ZZZZ</name>
<dbReference type="EMBL" id="UOER01000545">
    <property type="protein sequence ID" value="VAW26021.1"/>
    <property type="molecule type" value="Genomic_DNA"/>
</dbReference>
<dbReference type="GO" id="GO:0008998">
    <property type="term" value="F:ribonucleoside-triphosphate reductase (thioredoxin) activity"/>
    <property type="evidence" value="ECO:0007669"/>
    <property type="project" value="UniProtKB-EC"/>
</dbReference>
<keyword evidence="1" id="KW-0547">Nucleotide-binding</keyword>
<dbReference type="AlphaFoldDB" id="A0A3B0U4U2"/>
<dbReference type="GO" id="GO:0009265">
    <property type="term" value="P:2'-deoxyribonucleotide biosynthetic process"/>
    <property type="evidence" value="ECO:0007669"/>
    <property type="project" value="TreeGrafter"/>
</dbReference>
<gene>
    <name evidence="4" type="ORF">MNBD_BACTEROID04-1916</name>
</gene>
<evidence type="ECO:0000256" key="2">
    <source>
        <dbReference type="ARBA" id="ARBA00022840"/>
    </source>
</evidence>
<dbReference type="PROSITE" id="PS51161">
    <property type="entry name" value="ATP_CONE"/>
    <property type="match status" value="1"/>
</dbReference>
<protein>
    <submittedName>
        <fullName evidence="4">Ribonucleotide reductase of class III (Anaerobic), large subunit</fullName>
        <ecNumber evidence="4">1.17.4.2</ecNumber>
    </submittedName>
</protein>
<dbReference type="GO" id="GO:0005524">
    <property type="term" value="F:ATP binding"/>
    <property type="evidence" value="ECO:0007669"/>
    <property type="project" value="UniProtKB-KW"/>
</dbReference>
<feature type="domain" description="ATP-cone" evidence="3">
    <location>
        <begin position="3"/>
        <end position="95"/>
    </location>
</feature>
<keyword evidence="2" id="KW-0067">ATP-binding</keyword>
<dbReference type="EC" id="1.17.4.2" evidence="4"/>
<evidence type="ECO:0000259" key="3">
    <source>
        <dbReference type="PROSITE" id="PS51161"/>
    </source>
</evidence>
<reference evidence="4" key="1">
    <citation type="submission" date="2018-06" db="EMBL/GenBank/DDBJ databases">
        <authorList>
            <person name="Zhirakovskaya E."/>
        </authorList>
    </citation>
    <scope>NUCLEOTIDE SEQUENCE</scope>
</reference>
<sequence length="96" mass="10900">MYSQIKKRNGQVAIFNKEKITTAIAKAGEVTGEFDLGDVGNLAKKVIVCCEEVIDDEVPRVEQIQDVVEDVLLQSKFKKTAKAYILYREQHTQLRD</sequence>
<dbReference type="PANTHER" id="PTHR21075">
    <property type="entry name" value="ANAEROBIC RIBONUCLEOSIDE-TRIPHOSPHATE REDUCTASE"/>
    <property type="match status" value="1"/>
</dbReference>
<dbReference type="Pfam" id="PF03477">
    <property type="entry name" value="ATP-cone"/>
    <property type="match status" value="1"/>
</dbReference>
<accession>A0A3B0U4U2</accession>
<feature type="non-terminal residue" evidence="4">
    <location>
        <position position="96"/>
    </location>
</feature>